<gene>
    <name evidence="2" type="ORF">F7D73_11260</name>
</gene>
<accession>A0A6G1U1R5</accession>
<feature type="transmembrane region" description="Helical" evidence="1">
    <location>
        <begin position="12"/>
        <end position="29"/>
    </location>
</feature>
<comment type="caution">
    <text evidence="2">The sequence shown here is derived from an EMBL/GenBank/DDBJ whole genome shotgun (WGS) entry which is preliminary data.</text>
</comment>
<dbReference type="OrthoDB" id="1082131at2"/>
<keyword evidence="1" id="KW-0812">Transmembrane</keyword>
<feature type="transmembrane region" description="Helical" evidence="1">
    <location>
        <begin position="49"/>
        <end position="72"/>
    </location>
</feature>
<reference evidence="2 3" key="1">
    <citation type="submission" date="2019-09" db="EMBL/GenBank/DDBJ databases">
        <title>Distinct polysaccharide growth profiles of human intestinal Prevotella copri isolates.</title>
        <authorList>
            <person name="Fehlner-Peach H."/>
            <person name="Magnabosco C."/>
            <person name="Raghavan V."/>
            <person name="Scher J.U."/>
            <person name="Tett A."/>
            <person name="Cox L.M."/>
            <person name="Gottsegen C."/>
            <person name="Watters A."/>
            <person name="Wiltshire- Gordon J.D."/>
            <person name="Segata N."/>
            <person name="Bonneau R."/>
            <person name="Littman D.R."/>
        </authorList>
    </citation>
    <scope>NUCLEOTIDE SEQUENCE [LARGE SCALE GENOMIC DNA]</scope>
    <source>
        <strain evidence="3">iA622</strain>
    </source>
</reference>
<dbReference type="EMBL" id="VZCB01000080">
    <property type="protein sequence ID" value="MQN81514.1"/>
    <property type="molecule type" value="Genomic_DNA"/>
</dbReference>
<protein>
    <submittedName>
        <fullName evidence="2">Uncharacterized protein</fullName>
    </submittedName>
</protein>
<dbReference type="AlphaFoldDB" id="A0A6G1U1R5"/>
<feature type="transmembrane region" description="Helical" evidence="1">
    <location>
        <begin position="149"/>
        <end position="167"/>
    </location>
</feature>
<dbReference type="Proteomes" id="UP000480425">
    <property type="component" value="Unassembled WGS sequence"/>
</dbReference>
<feature type="transmembrane region" description="Helical" evidence="1">
    <location>
        <begin position="109"/>
        <end position="128"/>
    </location>
</feature>
<evidence type="ECO:0000313" key="2">
    <source>
        <dbReference type="EMBL" id="MQN81514.1"/>
    </source>
</evidence>
<evidence type="ECO:0000256" key="1">
    <source>
        <dbReference type="SAM" id="Phobius"/>
    </source>
</evidence>
<evidence type="ECO:0000313" key="3">
    <source>
        <dbReference type="Proteomes" id="UP000480425"/>
    </source>
</evidence>
<proteinExistence type="predicted"/>
<keyword evidence="1" id="KW-0472">Membrane</keyword>
<dbReference type="Gene3D" id="1.20.1720.10">
    <property type="entry name" value="Multidrug resistance protein D"/>
    <property type="match status" value="1"/>
</dbReference>
<dbReference type="InterPro" id="IPR045692">
    <property type="entry name" value="DUF6057"/>
</dbReference>
<sequence>MGNKKNSTAKMHFACAIVFIIFVYCYLAFYQADVLAVAQHVLSDGKTDYSYTVAPLLITLVLYVLHLGVYALTQVKRRFHALTYFPSFLILTIITDIPTDVDIHHSLGAWWIVAPLCLLAFGGAVWVIRQLEPLEQEPHSSGWLSKYMWLNLFQMVVMIVVMSFVASNDRLFHERMKMERLMKQKNYAEALKVGRKSLQTDSSLTMLRIACLHHTGELADKLFSYPLVGGSKAMLPDSVTVKSLMWRSHRWMQEPTDSMKMQHLVYRKPEDYKLCALLLDKKLDQFVVALCKHYDVKTAKLPTHYKEALTLYIHRRSKPVIEYHDNVVDTDFQDYQQMEHKYTNRQEMQTAIRDTYGNTYWYYFDYCSK</sequence>
<dbReference type="RefSeq" id="WP_153124766.1">
    <property type="nucleotide sequence ID" value="NZ_VZCB01000080.1"/>
</dbReference>
<keyword evidence="1" id="KW-1133">Transmembrane helix</keyword>
<name>A0A6G1U1R5_9BACT</name>
<organism evidence="2 3">
    <name type="scientific">Segatella copri</name>
    <dbReference type="NCBI Taxonomy" id="165179"/>
    <lineage>
        <taxon>Bacteria</taxon>
        <taxon>Pseudomonadati</taxon>
        <taxon>Bacteroidota</taxon>
        <taxon>Bacteroidia</taxon>
        <taxon>Bacteroidales</taxon>
        <taxon>Prevotellaceae</taxon>
        <taxon>Segatella</taxon>
    </lineage>
</organism>
<dbReference type="Pfam" id="PF19529">
    <property type="entry name" value="DUF6057"/>
    <property type="match status" value="2"/>
</dbReference>
<feature type="transmembrane region" description="Helical" evidence="1">
    <location>
        <begin position="79"/>
        <end position="97"/>
    </location>
</feature>